<feature type="chain" id="PRO_5045035194" evidence="1">
    <location>
        <begin position="19"/>
        <end position="121"/>
    </location>
</feature>
<evidence type="ECO:0000256" key="1">
    <source>
        <dbReference type="SAM" id="SignalP"/>
    </source>
</evidence>
<gene>
    <name evidence="3" type="primary">LOC112050204</name>
</gene>
<proteinExistence type="predicted"/>
<dbReference type="Proteomes" id="UP001652582">
    <property type="component" value="Chromosome 1"/>
</dbReference>
<organism evidence="2 3">
    <name type="scientific">Bicyclus anynana</name>
    <name type="common">Squinting bush brown butterfly</name>
    <dbReference type="NCBI Taxonomy" id="110368"/>
    <lineage>
        <taxon>Eukaryota</taxon>
        <taxon>Metazoa</taxon>
        <taxon>Ecdysozoa</taxon>
        <taxon>Arthropoda</taxon>
        <taxon>Hexapoda</taxon>
        <taxon>Insecta</taxon>
        <taxon>Pterygota</taxon>
        <taxon>Neoptera</taxon>
        <taxon>Endopterygota</taxon>
        <taxon>Lepidoptera</taxon>
        <taxon>Glossata</taxon>
        <taxon>Ditrysia</taxon>
        <taxon>Papilionoidea</taxon>
        <taxon>Nymphalidae</taxon>
        <taxon>Satyrinae</taxon>
        <taxon>Satyrini</taxon>
        <taxon>Mycalesina</taxon>
        <taxon>Bicyclus</taxon>
    </lineage>
</organism>
<protein>
    <submittedName>
        <fullName evidence="3">Uncharacterized protein LOC112050204</fullName>
    </submittedName>
</protein>
<dbReference type="RefSeq" id="XP_052737476.1">
    <property type="nucleotide sequence ID" value="XM_052881516.1"/>
</dbReference>
<keyword evidence="1" id="KW-0732">Signal</keyword>
<reference evidence="2" key="1">
    <citation type="submission" date="2025-05" db="UniProtKB">
        <authorList>
            <consortium name="RefSeq"/>
        </authorList>
    </citation>
    <scope>NUCLEOTIDE SEQUENCE [LARGE SCALE GENOMIC DNA]</scope>
</reference>
<name>A0ABM3LEJ2_BICAN</name>
<evidence type="ECO:0000313" key="3">
    <source>
        <dbReference type="RefSeq" id="XP_052737476.1"/>
    </source>
</evidence>
<dbReference type="GeneID" id="112050204"/>
<accession>A0ABM3LEJ2</accession>
<feature type="signal peptide" evidence="1">
    <location>
        <begin position="1"/>
        <end position="18"/>
    </location>
</feature>
<keyword evidence="2" id="KW-1185">Reference proteome</keyword>
<sequence>MQLTIYIVVGLMVATANARFVWKDDDDVPNHHSRFNGRNFPAFPSFPHFNFPKFPNFPEIKFPKPQIGSNGVAVIAQSSSSVGKDGKTHNTGEIVTSNDGVVKKITYDNGEPNVVVSVVSD</sequence>
<reference evidence="3" key="2">
    <citation type="submission" date="2025-08" db="UniProtKB">
        <authorList>
            <consortium name="RefSeq"/>
        </authorList>
    </citation>
    <scope>IDENTIFICATION</scope>
</reference>
<evidence type="ECO:0000313" key="2">
    <source>
        <dbReference type="Proteomes" id="UP001652582"/>
    </source>
</evidence>